<proteinExistence type="predicted"/>
<name>E4Z0E9_OIKDI</name>
<reference evidence="1" key="1">
    <citation type="journal article" date="2010" name="Science">
        <title>Plasticity of animal genome architecture unmasked by rapid evolution of a pelagic tunicate.</title>
        <authorList>
            <person name="Denoeud F."/>
            <person name="Henriet S."/>
            <person name="Mungpakdee S."/>
            <person name="Aury J.M."/>
            <person name="Da Silva C."/>
            <person name="Brinkmann H."/>
            <person name="Mikhaleva J."/>
            <person name="Olsen L.C."/>
            <person name="Jubin C."/>
            <person name="Canestro C."/>
            <person name="Bouquet J.M."/>
            <person name="Danks G."/>
            <person name="Poulain J."/>
            <person name="Campsteijn C."/>
            <person name="Adamski M."/>
            <person name="Cross I."/>
            <person name="Yadetie F."/>
            <person name="Muffato M."/>
            <person name="Louis A."/>
            <person name="Butcher S."/>
            <person name="Tsagkogeorga G."/>
            <person name="Konrad A."/>
            <person name="Singh S."/>
            <person name="Jensen M.F."/>
            <person name="Cong E.H."/>
            <person name="Eikeseth-Otteraa H."/>
            <person name="Noel B."/>
            <person name="Anthouard V."/>
            <person name="Porcel B.M."/>
            <person name="Kachouri-Lafond R."/>
            <person name="Nishino A."/>
            <person name="Ugolini M."/>
            <person name="Chourrout P."/>
            <person name="Nishida H."/>
            <person name="Aasland R."/>
            <person name="Huzurbazar S."/>
            <person name="Westhof E."/>
            <person name="Delsuc F."/>
            <person name="Lehrach H."/>
            <person name="Reinhardt R."/>
            <person name="Weissenbach J."/>
            <person name="Roy S.W."/>
            <person name="Artiguenave F."/>
            <person name="Postlethwait J.H."/>
            <person name="Manak J.R."/>
            <person name="Thompson E.M."/>
            <person name="Jaillon O."/>
            <person name="Du Pasquier L."/>
            <person name="Boudinot P."/>
            <person name="Liberles D.A."/>
            <person name="Volff J.N."/>
            <person name="Philippe H."/>
            <person name="Lenhard B."/>
            <person name="Roest Crollius H."/>
            <person name="Wincker P."/>
            <person name="Chourrout D."/>
        </authorList>
    </citation>
    <scope>NUCLEOTIDE SEQUENCE [LARGE SCALE GENOMIC DNA]</scope>
</reference>
<sequence length="86" mass="9945">NPADCVGAVPPPLNAWLNRSKEQFYHTGQIGRLPHHHSFSTESKPPKLRQIKQIGALARPGRPEELMRWNHIWDHPEPGRTMFVYD</sequence>
<dbReference type="AlphaFoldDB" id="E4Z0E9"/>
<evidence type="ECO:0000313" key="1">
    <source>
        <dbReference type="EMBL" id="CBY41177.1"/>
    </source>
</evidence>
<dbReference type="EMBL" id="FN656303">
    <property type="protein sequence ID" value="CBY41177.1"/>
    <property type="molecule type" value="Genomic_DNA"/>
</dbReference>
<organism evidence="1">
    <name type="scientific">Oikopleura dioica</name>
    <name type="common">Tunicate</name>
    <dbReference type="NCBI Taxonomy" id="34765"/>
    <lineage>
        <taxon>Eukaryota</taxon>
        <taxon>Metazoa</taxon>
        <taxon>Chordata</taxon>
        <taxon>Tunicata</taxon>
        <taxon>Appendicularia</taxon>
        <taxon>Copelata</taxon>
        <taxon>Oikopleuridae</taxon>
        <taxon>Oikopleura</taxon>
    </lineage>
</organism>
<dbReference type="Proteomes" id="UP000011014">
    <property type="component" value="Unassembled WGS sequence"/>
</dbReference>
<feature type="non-terminal residue" evidence="1">
    <location>
        <position position="1"/>
    </location>
</feature>
<protein>
    <submittedName>
        <fullName evidence="1">Uncharacterized protein</fullName>
    </submittedName>
</protein>
<accession>E4Z0E9</accession>
<gene>
    <name evidence="1" type="ORF">GSOID_T00023233001</name>
</gene>